<dbReference type="Pfam" id="PF05569">
    <property type="entry name" value="Peptidase_M56"/>
    <property type="match status" value="1"/>
</dbReference>
<reference evidence="3" key="1">
    <citation type="submission" date="2014-07" db="EMBL/GenBank/DDBJ databases">
        <authorList>
            <person name="Monot Marc"/>
        </authorList>
    </citation>
    <scope>NUCLEOTIDE SEQUENCE</scope>
    <source>
        <strain evidence="5">7032989</strain>
        <strain evidence="4">7032994</strain>
    </source>
</reference>
<feature type="domain" description="Peptidase M56" evidence="2">
    <location>
        <begin position="9"/>
        <end position="272"/>
    </location>
</feature>
<dbReference type="EMBL" id="LK932361">
    <property type="protein sequence ID" value="CDS84366.1"/>
    <property type="molecule type" value="Genomic_DNA"/>
</dbReference>
<feature type="transmembrane region" description="Helical" evidence="1">
    <location>
        <begin position="81"/>
        <end position="106"/>
    </location>
</feature>
<dbReference type="PANTHER" id="PTHR34978">
    <property type="entry name" value="POSSIBLE SENSOR-TRANSDUCER PROTEIN BLAR"/>
    <property type="match status" value="1"/>
</dbReference>
<evidence type="ECO:0000259" key="2">
    <source>
        <dbReference type="Pfam" id="PF05569"/>
    </source>
</evidence>
<dbReference type="InterPro" id="IPR008756">
    <property type="entry name" value="Peptidase_M56"/>
</dbReference>
<dbReference type="AlphaFoldDB" id="A0A069A6Z1"/>
<protein>
    <submittedName>
        <fullName evidence="3">Putative membrane-associated metalloprotease</fullName>
    </submittedName>
</protein>
<dbReference type="EMBL" id="LK932477">
    <property type="protein sequence ID" value="CDS83916.1"/>
    <property type="molecule type" value="Genomic_DNA"/>
</dbReference>
<keyword evidence="3" id="KW-0378">Hydrolase</keyword>
<feature type="transmembrane region" description="Helical" evidence="1">
    <location>
        <begin position="12"/>
        <end position="34"/>
    </location>
</feature>
<keyword evidence="1" id="KW-1133">Transmembrane helix</keyword>
<gene>
    <name evidence="5" type="ORF">BN1095_570002</name>
    <name evidence="3" type="ORF">BN1096_270002</name>
    <name evidence="4" type="ORF">BN1097_260002</name>
</gene>
<sequence length="337" mass="40070">MVSSFLNDIFRTILVSCIFIVILLVFRITLFKIFSKKFNYYIWLIVIIKLSLPFMNYTFIFNESKYNGNINKISLGNFNSISIVYSTVLVSVWIAITIFYLVYTLLKYIKLKNMINDLSYDVEDDKIKNLYENLLKELKINKKIRLKYSYEVESPVFFNSCVILPPCDYTLKELNWIFRHELMHFKSKDLYIKYLVIFLKCVYWFNPFVYIMEKFIDLDCEFYCDERVLKNCTIEEKQDYALTIISAMRKGSNSSNKFVAGLHKESDIKKRVFSMFNEKYRNGILIAVILCLLSSITYFKIDLITTKSIFYPLSKQTPIENRTNSKPTYQVNVYIDN</sequence>
<feature type="transmembrane region" description="Helical" evidence="1">
    <location>
        <begin position="191"/>
        <end position="212"/>
    </location>
</feature>
<accession>A0A069A6Z1</accession>
<proteinExistence type="predicted"/>
<name>A0A069A6Z1_CLODI</name>
<dbReference type="PANTHER" id="PTHR34978:SF3">
    <property type="entry name" value="SLR0241 PROTEIN"/>
    <property type="match status" value="1"/>
</dbReference>
<dbReference type="InterPro" id="IPR052173">
    <property type="entry name" value="Beta-lactam_resp_regulator"/>
</dbReference>
<feature type="transmembrane region" description="Helical" evidence="1">
    <location>
        <begin position="280"/>
        <end position="299"/>
    </location>
</feature>
<organism evidence="3">
    <name type="scientific">Clostridioides difficile</name>
    <name type="common">Peptoclostridium difficile</name>
    <dbReference type="NCBI Taxonomy" id="1496"/>
    <lineage>
        <taxon>Bacteria</taxon>
        <taxon>Bacillati</taxon>
        <taxon>Bacillota</taxon>
        <taxon>Clostridia</taxon>
        <taxon>Peptostreptococcales</taxon>
        <taxon>Peptostreptococcaceae</taxon>
        <taxon>Clostridioides</taxon>
    </lineage>
</organism>
<keyword evidence="3" id="KW-0482">Metalloprotease</keyword>
<dbReference type="CDD" id="cd07341">
    <property type="entry name" value="M56_BlaR1_MecR1_like"/>
    <property type="match status" value="1"/>
</dbReference>
<keyword evidence="3" id="KW-0645">Protease</keyword>
<dbReference type="GO" id="GO:0008237">
    <property type="term" value="F:metallopeptidase activity"/>
    <property type="evidence" value="ECO:0007669"/>
    <property type="project" value="UniProtKB-KW"/>
</dbReference>
<dbReference type="EMBL" id="LK933260">
    <property type="protein sequence ID" value="CDT56789.1"/>
    <property type="molecule type" value="Genomic_DNA"/>
</dbReference>
<dbReference type="GO" id="GO:0006508">
    <property type="term" value="P:proteolysis"/>
    <property type="evidence" value="ECO:0007669"/>
    <property type="project" value="UniProtKB-KW"/>
</dbReference>
<evidence type="ECO:0000313" key="5">
    <source>
        <dbReference type="EMBL" id="CDT56789.1"/>
    </source>
</evidence>
<keyword evidence="1" id="KW-0812">Transmembrane</keyword>
<feature type="transmembrane region" description="Helical" evidence="1">
    <location>
        <begin position="41"/>
        <end position="61"/>
    </location>
</feature>
<dbReference type="RefSeq" id="WP_021360208.1">
    <property type="nucleotide sequence ID" value="NZ_BBYB01000002.1"/>
</dbReference>
<evidence type="ECO:0000313" key="4">
    <source>
        <dbReference type="EMBL" id="CDS84366.1"/>
    </source>
</evidence>
<keyword evidence="1" id="KW-0472">Membrane</keyword>
<evidence type="ECO:0000256" key="1">
    <source>
        <dbReference type="SAM" id="Phobius"/>
    </source>
</evidence>
<evidence type="ECO:0000313" key="3">
    <source>
        <dbReference type="EMBL" id="CDS83916.1"/>
    </source>
</evidence>